<evidence type="ECO:0000256" key="3">
    <source>
        <dbReference type="SAM" id="Phobius"/>
    </source>
</evidence>
<reference evidence="5 6" key="1">
    <citation type="submission" date="2016-08" db="EMBL/GenBank/DDBJ databases">
        <title>Genome sequence of Clavibacter michiganensis spp. strain CASJ009.</title>
        <authorList>
            <person name="Thapa S.P."/>
            <person name="Coaker G."/>
        </authorList>
    </citation>
    <scope>NUCLEOTIDE SEQUENCE [LARGE SCALE GENOMIC DNA]</scope>
    <source>
        <strain evidence="5">CASJ009</strain>
    </source>
</reference>
<dbReference type="InterPro" id="IPR050922">
    <property type="entry name" value="LytR/CpsA/Psr_CW_biosynth"/>
</dbReference>
<protein>
    <submittedName>
        <fullName evidence="5">Putative transcriptional regulator YwtF</fullName>
    </submittedName>
</protein>
<dbReference type="PANTHER" id="PTHR33392">
    <property type="entry name" value="POLYISOPRENYL-TEICHOIC ACID--PEPTIDOGLYCAN TEICHOIC ACID TRANSFERASE TAGU"/>
    <property type="match status" value="1"/>
</dbReference>
<keyword evidence="3" id="KW-1133">Transmembrane helix</keyword>
<comment type="caution">
    <text evidence="5">The sequence shown here is derived from an EMBL/GenBank/DDBJ whole genome shotgun (WGS) entry which is preliminary data.</text>
</comment>
<organism evidence="5 6">
    <name type="scientific">Clavibacter michiganensis</name>
    <dbReference type="NCBI Taxonomy" id="28447"/>
    <lineage>
        <taxon>Bacteria</taxon>
        <taxon>Bacillati</taxon>
        <taxon>Actinomycetota</taxon>
        <taxon>Actinomycetes</taxon>
        <taxon>Micrococcales</taxon>
        <taxon>Microbacteriaceae</taxon>
        <taxon>Clavibacter</taxon>
    </lineage>
</organism>
<feature type="compositionally biased region" description="Polar residues" evidence="2">
    <location>
        <begin position="426"/>
        <end position="452"/>
    </location>
</feature>
<sequence length="488" mass="50618">MTETTRVGRRGTEGIARHGRLRRPSASRTVAAAIGVVTAVAVVGSGSVAAIAAWDIARTVQANSVDISDGDALPPSIGAIDGGANVLLVGGDTREGQGDGFGTGAGVQTGNLNDVTMLLHISEDHTRATVISFPRDMLMTMPACRSQDGITEVPAQDDVQINVALKNGGLPCVVRAVESITGLDIPYGGVIQFTGVIEMSNAVGGVPVCLANPIDDWRTELDLPAGVVPLQGKDAVQFLRLRHGIGDNSDLSRISNQQVFLSALLRTITSSDTLTNPAKLYGIARAAVDNMSLSTSLDSPAAITSLALTIKDIPLDEFVFVQYPTTYLESGRVAQDVPTGDRMMRLIASDADFALAPDSTGQGVVLAEPTDHAAAPPADPAPPASDGSAALPPCCRRASPARPRRRRPARTADGVRVRHAGAGVTRASSGNAPSQSTDGDTTRNTASTTSSVIARLLRPSRRASDITADTRLTSARSPIGTQATRNSG</sequence>
<evidence type="ECO:0000256" key="1">
    <source>
        <dbReference type="ARBA" id="ARBA00006068"/>
    </source>
</evidence>
<feature type="compositionally biased region" description="Polar residues" evidence="2">
    <location>
        <begin position="470"/>
        <end position="488"/>
    </location>
</feature>
<feature type="transmembrane region" description="Helical" evidence="3">
    <location>
        <begin position="30"/>
        <end position="54"/>
    </location>
</feature>
<dbReference type="NCBIfam" id="TIGR00350">
    <property type="entry name" value="lytR_cpsA_psr"/>
    <property type="match status" value="1"/>
</dbReference>
<dbReference type="PANTHER" id="PTHR33392:SF6">
    <property type="entry name" value="POLYISOPRENYL-TEICHOIC ACID--PEPTIDOGLYCAN TEICHOIC ACID TRANSFERASE TAGU"/>
    <property type="match status" value="1"/>
</dbReference>
<dbReference type="Gene3D" id="3.40.630.190">
    <property type="entry name" value="LCP protein"/>
    <property type="match status" value="1"/>
</dbReference>
<dbReference type="InterPro" id="IPR004474">
    <property type="entry name" value="LytR_CpsA_psr"/>
</dbReference>
<feature type="domain" description="Cell envelope-related transcriptional attenuator" evidence="4">
    <location>
        <begin position="113"/>
        <end position="269"/>
    </location>
</feature>
<feature type="region of interest" description="Disordered" evidence="2">
    <location>
        <begin position="371"/>
        <end position="488"/>
    </location>
</feature>
<keyword evidence="3" id="KW-0472">Membrane</keyword>
<accession>A0A251XU60</accession>
<gene>
    <name evidence="5" type="primary">ywtF_3</name>
    <name evidence="5" type="ORF">CMsap09_09230</name>
</gene>
<evidence type="ECO:0000313" key="6">
    <source>
        <dbReference type="Proteomes" id="UP000195106"/>
    </source>
</evidence>
<dbReference type="Proteomes" id="UP000195106">
    <property type="component" value="Unassembled WGS sequence"/>
</dbReference>
<dbReference type="AlphaFoldDB" id="A0A251XU60"/>
<feature type="compositionally biased region" description="Low complexity" evidence="2">
    <location>
        <begin position="384"/>
        <end position="401"/>
    </location>
</feature>
<proteinExistence type="inferred from homology"/>
<feature type="region of interest" description="Disordered" evidence="2">
    <location>
        <begin position="1"/>
        <end position="22"/>
    </location>
</feature>
<dbReference type="Pfam" id="PF03816">
    <property type="entry name" value="LytR_cpsA_psr"/>
    <property type="match status" value="1"/>
</dbReference>
<evidence type="ECO:0000313" key="5">
    <source>
        <dbReference type="EMBL" id="OUE09114.1"/>
    </source>
</evidence>
<dbReference type="EMBL" id="MDHJ01000001">
    <property type="protein sequence ID" value="OUE09114.1"/>
    <property type="molecule type" value="Genomic_DNA"/>
</dbReference>
<evidence type="ECO:0000259" key="4">
    <source>
        <dbReference type="Pfam" id="PF03816"/>
    </source>
</evidence>
<evidence type="ECO:0000256" key="2">
    <source>
        <dbReference type="SAM" id="MobiDB-lite"/>
    </source>
</evidence>
<keyword evidence="3" id="KW-0812">Transmembrane</keyword>
<name>A0A251XU60_9MICO</name>
<comment type="similarity">
    <text evidence="1">Belongs to the LytR/CpsA/Psr (LCP) family.</text>
</comment>